<dbReference type="InterPro" id="IPR002052">
    <property type="entry name" value="DNA_methylase_N6_adenine_CS"/>
</dbReference>
<feature type="domain" description="Methyltransferase small" evidence="5">
    <location>
        <begin position="154"/>
        <end position="266"/>
    </location>
</feature>
<dbReference type="GO" id="GO:0003676">
    <property type="term" value="F:nucleic acid binding"/>
    <property type="evidence" value="ECO:0007669"/>
    <property type="project" value="InterPro"/>
</dbReference>
<dbReference type="AlphaFoldDB" id="A0A0U4CK25"/>
<feature type="domain" description="DUF7782" evidence="7">
    <location>
        <begin position="380"/>
        <end position="488"/>
    </location>
</feature>
<sequence>MERLRARLTDVGFTVERVQALLGPEAQGALLRNETTPAERATRDGSPLSTLVRLFSLQRPEPAAAVEAALPGQVDDLVGRGVLARDGDAVRAVVDVRPYGDETHDWWVVCDLTPGLDTRPIEVGPEHVLGISEASSSLAQLTVPSSRLLPGGGSTRALDLGTGCGVQALHLAQGHDRVVATDVNPRALWAARLTAELNGVDVDVRDGSFWDPVAGERFDTIATNPPFVVSPPTGDRLVYREGSLETDGVVRTVVAGAADHLVPGGWCQVLGSWVHTDEPWQDRLGGWVGATGLDAWVVQREVVDLSAYVEMWLADAGVRHRPDYTARYDAWLDWFDDQGVQAMAFGWISLRAAHRDVPVLRLEEWRHEVVPPVGAAVLSWGERVDALAAADDVLDVRWRQAPTLTQETFGRAGEEDPEAIVLRLGEGLRRAAQVDTVQAGLVGALDGDLTAGEVLDALAQLLERDPEVLREQYRPVVHELVADGLLVP</sequence>
<reference evidence="8 9" key="1">
    <citation type="journal article" date="1991" name="Int. J. Syst. Bacteriol.">
        <title>Description of the erythromycin-producing bacterium Arthrobacter sp. strain NRRL B-3381 as Aeromicrobium erythreum gen. nov., sp. nov.</title>
        <authorList>
            <person name="Miller E.S."/>
            <person name="Woese C.R."/>
            <person name="Brenner S."/>
        </authorList>
    </citation>
    <scope>NUCLEOTIDE SEQUENCE [LARGE SCALE GENOMIC DNA]</scope>
    <source>
        <strain evidence="8 9">AR18</strain>
    </source>
</reference>
<dbReference type="PATRIC" id="fig|2041.4.peg.2904"/>
<dbReference type="Proteomes" id="UP000067689">
    <property type="component" value="Chromosome"/>
</dbReference>
<evidence type="ECO:0000256" key="3">
    <source>
        <dbReference type="ARBA" id="ARBA00022679"/>
    </source>
</evidence>
<keyword evidence="2" id="KW-0489">Methyltransferase</keyword>
<protein>
    <submittedName>
        <fullName evidence="8">Transferase</fullName>
    </submittedName>
</protein>
<dbReference type="CDD" id="cd02440">
    <property type="entry name" value="AdoMet_MTases"/>
    <property type="match status" value="1"/>
</dbReference>
<accession>A0A0U4CK25</accession>
<keyword evidence="3 8" id="KW-0808">Transferase</keyword>
<evidence type="ECO:0000256" key="4">
    <source>
        <dbReference type="ARBA" id="ARBA00022691"/>
    </source>
</evidence>
<dbReference type="InterPro" id="IPR055487">
    <property type="entry name" value="DUF7059"/>
</dbReference>
<dbReference type="InterPro" id="IPR056684">
    <property type="entry name" value="DUF7782"/>
</dbReference>
<dbReference type="GO" id="GO:0032259">
    <property type="term" value="P:methylation"/>
    <property type="evidence" value="ECO:0007669"/>
    <property type="project" value="UniProtKB-KW"/>
</dbReference>
<evidence type="ECO:0000259" key="5">
    <source>
        <dbReference type="Pfam" id="PF05175"/>
    </source>
</evidence>
<dbReference type="Gene3D" id="3.40.50.150">
    <property type="entry name" value="Vaccinia Virus protein VP39"/>
    <property type="match status" value="1"/>
</dbReference>
<dbReference type="GO" id="GO:0008276">
    <property type="term" value="F:protein methyltransferase activity"/>
    <property type="evidence" value="ECO:0007669"/>
    <property type="project" value="TreeGrafter"/>
</dbReference>
<dbReference type="PANTHER" id="PTHR45875">
    <property type="entry name" value="METHYLTRANSFERASE N6AMT1"/>
    <property type="match status" value="1"/>
</dbReference>
<organism evidence="8 9">
    <name type="scientific">Aeromicrobium erythreum</name>
    <dbReference type="NCBI Taxonomy" id="2041"/>
    <lineage>
        <taxon>Bacteria</taxon>
        <taxon>Bacillati</taxon>
        <taxon>Actinomycetota</taxon>
        <taxon>Actinomycetes</taxon>
        <taxon>Propionibacteriales</taxon>
        <taxon>Nocardioidaceae</taxon>
        <taxon>Aeromicrobium</taxon>
    </lineage>
</organism>
<proteinExistence type="inferred from homology"/>
<dbReference type="GO" id="GO:0008170">
    <property type="term" value="F:N-methyltransferase activity"/>
    <property type="evidence" value="ECO:0007669"/>
    <property type="project" value="UniProtKB-ARBA"/>
</dbReference>
<evidence type="ECO:0000259" key="6">
    <source>
        <dbReference type="Pfam" id="PF23186"/>
    </source>
</evidence>
<evidence type="ECO:0000256" key="1">
    <source>
        <dbReference type="ARBA" id="ARBA00006149"/>
    </source>
</evidence>
<dbReference type="OrthoDB" id="129465at2"/>
<dbReference type="RefSeq" id="WP_067859947.1">
    <property type="nucleotide sequence ID" value="NZ_CP011502.1"/>
</dbReference>
<keyword evidence="9" id="KW-1185">Reference proteome</keyword>
<dbReference type="PANTHER" id="PTHR45875:SF1">
    <property type="entry name" value="METHYLTRANSFERASE N6AMT1"/>
    <property type="match status" value="1"/>
</dbReference>
<keyword evidence="4" id="KW-0949">S-adenosyl-L-methionine</keyword>
<dbReference type="GO" id="GO:0035657">
    <property type="term" value="C:eRF1 methyltransferase complex"/>
    <property type="evidence" value="ECO:0007669"/>
    <property type="project" value="TreeGrafter"/>
</dbReference>
<evidence type="ECO:0000313" key="9">
    <source>
        <dbReference type="Proteomes" id="UP000067689"/>
    </source>
</evidence>
<dbReference type="GO" id="GO:0008757">
    <property type="term" value="F:S-adenosylmethionine-dependent methyltransferase activity"/>
    <property type="evidence" value="ECO:0007669"/>
    <property type="project" value="TreeGrafter"/>
</dbReference>
<feature type="domain" description="DUF7059" evidence="6">
    <location>
        <begin position="11"/>
        <end position="92"/>
    </location>
</feature>
<dbReference type="STRING" id="2041.AERYTH_13930"/>
<comment type="similarity">
    <text evidence="1">Belongs to the eukaryotic/archaeal PrmC-related family.</text>
</comment>
<dbReference type="KEGG" id="aer:AERYTH_13930"/>
<dbReference type="Pfam" id="PF25004">
    <property type="entry name" value="DUF7782"/>
    <property type="match status" value="1"/>
</dbReference>
<evidence type="ECO:0000313" key="8">
    <source>
        <dbReference type="EMBL" id="ALX05717.1"/>
    </source>
</evidence>
<dbReference type="InterPro" id="IPR007848">
    <property type="entry name" value="Small_mtfrase_dom"/>
</dbReference>
<dbReference type="PROSITE" id="PS00092">
    <property type="entry name" value="N6_MTASE"/>
    <property type="match status" value="1"/>
</dbReference>
<dbReference type="EMBL" id="CP011502">
    <property type="protein sequence ID" value="ALX05717.1"/>
    <property type="molecule type" value="Genomic_DNA"/>
</dbReference>
<evidence type="ECO:0000256" key="2">
    <source>
        <dbReference type="ARBA" id="ARBA00022603"/>
    </source>
</evidence>
<dbReference type="InterPro" id="IPR052190">
    <property type="entry name" value="Euk-Arch_PrmC-MTase"/>
</dbReference>
<gene>
    <name evidence="8" type="ORF">AERYTH_13930</name>
</gene>
<evidence type="ECO:0000259" key="7">
    <source>
        <dbReference type="Pfam" id="PF25004"/>
    </source>
</evidence>
<name>A0A0U4CK25_9ACTN</name>
<dbReference type="Pfam" id="PF23186">
    <property type="entry name" value="DUF7059"/>
    <property type="match status" value="1"/>
</dbReference>
<dbReference type="SUPFAM" id="SSF53335">
    <property type="entry name" value="S-adenosyl-L-methionine-dependent methyltransferases"/>
    <property type="match status" value="1"/>
</dbReference>
<dbReference type="Pfam" id="PF05175">
    <property type="entry name" value="MTS"/>
    <property type="match status" value="1"/>
</dbReference>
<dbReference type="InterPro" id="IPR029063">
    <property type="entry name" value="SAM-dependent_MTases_sf"/>
</dbReference>